<feature type="transmembrane region" description="Helical" evidence="7">
    <location>
        <begin position="93"/>
        <end position="111"/>
    </location>
</feature>
<dbReference type="GO" id="GO:0005789">
    <property type="term" value="C:endoplasmic reticulum membrane"/>
    <property type="evidence" value="ECO:0007669"/>
    <property type="project" value="UniProtKB-SubCell"/>
</dbReference>
<name>A0A8S1PAI9_PARPR</name>
<keyword evidence="6 7" id="KW-0472">Membrane</keyword>
<keyword evidence="9" id="KW-1185">Reference proteome</keyword>
<sequence length="236" mass="28152">MVLEYILDIPPLTRIIVISSIILSYATYVQYLKPSNLYLNYKLAFLESFQPWRTLTSILYFGELDLITILRLFFFQSISSSLEQHTFPGFENYLYYLLLNFITITSIGLLLNEHSLTEYFVEALMYVWGRQNQERPLLFMFIIPIKAQYMVWFFIFINIITGRSIQSNLIGAFIGHTYYYFAYIVPKLPYFKGIHILSTPKFLQLQQIILLFRVKLCRNFNRQNIINQEEDQPFIF</sequence>
<organism evidence="8 9">
    <name type="scientific">Paramecium primaurelia</name>
    <dbReference type="NCBI Taxonomy" id="5886"/>
    <lineage>
        <taxon>Eukaryota</taxon>
        <taxon>Sar</taxon>
        <taxon>Alveolata</taxon>
        <taxon>Ciliophora</taxon>
        <taxon>Intramacronucleata</taxon>
        <taxon>Oligohymenophorea</taxon>
        <taxon>Peniculida</taxon>
        <taxon>Parameciidae</taxon>
        <taxon>Paramecium</taxon>
    </lineage>
</organism>
<evidence type="ECO:0000256" key="7">
    <source>
        <dbReference type="RuleBase" id="RU363059"/>
    </source>
</evidence>
<dbReference type="InterPro" id="IPR007599">
    <property type="entry name" value="DER1"/>
</dbReference>
<keyword evidence="4 7" id="KW-0256">Endoplasmic reticulum</keyword>
<evidence type="ECO:0000256" key="4">
    <source>
        <dbReference type="ARBA" id="ARBA00022824"/>
    </source>
</evidence>
<dbReference type="Proteomes" id="UP000688137">
    <property type="component" value="Unassembled WGS sequence"/>
</dbReference>
<dbReference type="PANTHER" id="PTHR11009">
    <property type="entry name" value="DER1-LIKE PROTEIN, DERLIN"/>
    <property type="match status" value="1"/>
</dbReference>
<evidence type="ECO:0000256" key="1">
    <source>
        <dbReference type="ARBA" id="ARBA00004477"/>
    </source>
</evidence>
<feature type="transmembrane region" description="Helical" evidence="7">
    <location>
        <begin position="137"/>
        <end position="160"/>
    </location>
</feature>
<comment type="caution">
    <text evidence="8">The sequence shown here is derived from an EMBL/GenBank/DDBJ whole genome shotgun (WGS) entry which is preliminary data.</text>
</comment>
<comment type="subcellular location">
    <subcellularLocation>
        <location evidence="1 7">Endoplasmic reticulum membrane</location>
        <topology evidence="1 7">Multi-pass membrane protein</topology>
    </subcellularLocation>
</comment>
<evidence type="ECO:0000256" key="6">
    <source>
        <dbReference type="ARBA" id="ARBA00023136"/>
    </source>
</evidence>
<comment type="function">
    <text evidence="7">May be involved in the degradation of misfolded endoplasmic reticulum (ER) luminal proteins.</text>
</comment>
<proteinExistence type="inferred from homology"/>
<evidence type="ECO:0000256" key="2">
    <source>
        <dbReference type="ARBA" id="ARBA00008917"/>
    </source>
</evidence>
<reference evidence="8" key="1">
    <citation type="submission" date="2021-01" db="EMBL/GenBank/DDBJ databases">
        <authorList>
            <consortium name="Genoscope - CEA"/>
            <person name="William W."/>
        </authorList>
    </citation>
    <scope>NUCLEOTIDE SEQUENCE</scope>
</reference>
<accession>A0A8S1PAI9</accession>
<feature type="transmembrane region" description="Helical" evidence="7">
    <location>
        <begin position="12"/>
        <end position="32"/>
    </location>
</feature>
<evidence type="ECO:0000256" key="3">
    <source>
        <dbReference type="ARBA" id="ARBA00022692"/>
    </source>
</evidence>
<keyword evidence="5 7" id="KW-1133">Transmembrane helix</keyword>
<dbReference type="Pfam" id="PF04511">
    <property type="entry name" value="DER1"/>
    <property type="match status" value="1"/>
</dbReference>
<keyword evidence="3 7" id="KW-0812">Transmembrane</keyword>
<dbReference type="OMA" id="DFVFMFF"/>
<dbReference type="AlphaFoldDB" id="A0A8S1PAI9"/>
<feature type="transmembrane region" description="Helical" evidence="7">
    <location>
        <begin position="52"/>
        <end position="73"/>
    </location>
</feature>
<comment type="similarity">
    <text evidence="2 7">Belongs to the derlin family.</text>
</comment>
<dbReference type="EMBL" id="CAJJDM010000114">
    <property type="protein sequence ID" value="CAD8100176.1"/>
    <property type="molecule type" value="Genomic_DNA"/>
</dbReference>
<dbReference type="GO" id="GO:0006950">
    <property type="term" value="P:response to stress"/>
    <property type="evidence" value="ECO:0007669"/>
    <property type="project" value="UniProtKB-ARBA"/>
</dbReference>
<evidence type="ECO:0000256" key="5">
    <source>
        <dbReference type="ARBA" id="ARBA00022989"/>
    </source>
</evidence>
<protein>
    <recommendedName>
        <fullName evidence="7">Derlin</fullName>
    </recommendedName>
</protein>
<evidence type="ECO:0000313" key="9">
    <source>
        <dbReference type="Proteomes" id="UP000688137"/>
    </source>
</evidence>
<gene>
    <name evidence="8" type="ORF">PPRIM_AZ9-3.1.T1110168</name>
</gene>
<evidence type="ECO:0000313" key="8">
    <source>
        <dbReference type="EMBL" id="CAD8100176.1"/>
    </source>
</evidence>